<keyword evidence="6 8" id="KW-1133">Transmembrane helix</keyword>
<evidence type="ECO:0000256" key="2">
    <source>
        <dbReference type="ARBA" id="ARBA00022475"/>
    </source>
</evidence>
<feature type="transmembrane region" description="Helical" evidence="8">
    <location>
        <begin position="18"/>
        <end position="35"/>
    </location>
</feature>
<dbReference type="PANTHER" id="PTHR33908:SF11">
    <property type="entry name" value="MEMBRANE PROTEIN"/>
    <property type="match status" value="1"/>
</dbReference>
<evidence type="ECO:0000259" key="9">
    <source>
        <dbReference type="Pfam" id="PF13231"/>
    </source>
</evidence>
<sequence>MNNVNSENKSYFKTFKKIHLLFAIILVLGIFLRFANLDQKVYNADEVRKIIWLSGHSSEAFKEEVFTGNIVSAEELKRYQYPSSDNNLTDVFKVLSGKTEHVPLHHIITRYWLKLFRNPASAKTISVLLSFLYLPCFYWLCIELFKSPLTGWVSMAIASVSPFHILASQNAGSYSLWTVTILLSSAALLRALRVQDRTSWLMYAITLTLGFYTHLFSVIVALGQLIYVLCIEGFKFTKKIIDYGLACVLSIVLFSPWIIIFFLNLGRVDEGTSYYDQFKISFSQLIMALYINIGNVFIDFYHRHGRLEKLFSLCLFLLIIYSLYYLVRKTRINVWLFIVILVSLTPLLHIVANFITPSALHVQSRYYLPFHLGIQLSIAYLLASQMGSTSIKLWQRRVWAIIFLIIITLGIMSGTILMQERTANLDDQRGTASGKNLEIAPYLNQAKNPLVISETTHSFILALLYLVDDDVKFQLLQPDNVQQWQQKINLVENLGEFSDVFLLYPDPTFKDFIEKNEAIQTQVLVKNLYKINLKN</sequence>
<feature type="transmembrane region" description="Helical" evidence="8">
    <location>
        <begin position="398"/>
        <end position="418"/>
    </location>
</feature>
<feature type="transmembrane region" description="Helical" evidence="8">
    <location>
        <begin position="120"/>
        <end position="142"/>
    </location>
</feature>
<reference evidence="10 11" key="1">
    <citation type="submission" date="2008-07" db="EMBL/GenBank/DDBJ databases">
        <authorList>
            <person name="Tandeau de Marsac N."/>
            <person name="Ferriera S."/>
            <person name="Johnson J."/>
            <person name="Kravitz S."/>
            <person name="Beeson K."/>
            <person name="Sutton G."/>
            <person name="Rogers Y.-H."/>
            <person name="Friedman R."/>
            <person name="Frazier M."/>
            <person name="Venter J.C."/>
        </authorList>
    </citation>
    <scope>NUCLEOTIDE SEQUENCE [LARGE SCALE GENOMIC DNA]</scope>
    <source>
        <strain evidence="10 11">PCC 7420</strain>
    </source>
</reference>
<evidence type="ECO:0000256" key="7">
    <source>
        <dbReference type="ARBA" id="ARBA00023136"/>
    </source>
</evidence>
<feature type="transmembrane region" description="Helical" evidence="8">
    <location>
        <begin position="310"/>
        <end position="327"/>
    </location>
</feature>
<dbReference type="AlphaFoldDB" id="B4VT41"/>
<dbReference type="PANTHER" id="PTHR33908">
    <property type="entry name" value="MANNOSYLTRANSFERASE YKCB-RELATED"/>
    <property type="match status" value="1"/>
</dbReference>
<keyword evidence="7 8" id="KW-0472">Membrane</keyword>
<dbReference type="Proteomes" id="UP000003835">
    <property type="component" value="Unassembled WGS sequence"/>
</dbReference>
<evidence type="ECO:0000256" key="1">
    <source>
        <dbReference type="ARBA" id="ARBA00004651"/>
    </source>
</evidence>
<keyword evidence="3" id="KW-0328">Glycosyltransferase</keyword>
<dbReference type="OrthoDB" id="495800at2"/>
<gene>
    <name evidence="10" type="ORF">MC7420_703</name>
</gene>
<feature type="transmembrane region" description="Helical" evidence="8">
    <location>
        <begin position="367"/>
        <end position="386"/>
    </location>
</feature>
<dbReference type="HOGENOM" id="CLU_037292_0_0_3"/>
<evidence type="ECO:0000256" key="3">
    <source>
        <dbReference type="ARBA" id="ARBA00022676"/>
    </source>
</evidence>
<feature type="transmembrane region" description="Helical" evidence="8">
    <location>
        <begin position="240"/>
        <end position="266"/>
    </location>
</feature>
<dbReference type="GO" id="GO:0016763">
    <property type="term" value="F:pentosyltransferase activity"/>
    <property type="evidence" value="ECO:0007669"/>
    <property type="project" value="TreeGrafter"/>
</dbReference>
<evidence type="ECO:0000256" key="4">
    <source>
        <dbReference type="ARBA" id="ARBA00022679"/>
    </source>
</evidence>
<dbReference type="EMBL" id="DS989851">
    <property type="protein sequence ID" value="EDX74829.1"/>
    <property type="molecule type" value="Genomic_DNA"/>
</dbReference>
<accession>B4VT41</accession>
<dbReference type="InterPro" id="IPR038731">
    <property type="entry name" value="RgtA/B/C-like"/>
</dbReference>
<dbReference type="GO" id="GO:0009103">
    <property type="term" value="P:lipopolysaccharide biosynthetic process"/>
    <property type="evidence" value="ECO:0007669"/>
    <property type="project" value="UniProtKB-ARBA"/>
</dbReference>
<keyword evidence="5 8" id="KW-0812">Transmembrane</keyword>
<feature type="domain" description="Glycosyltransferase RgtA/B/C/D-like" evidence="9">
    <location>
        <begin position="101"/>
        <end position="259"/>
    </location>
</feature>
<feature type="transmembrane region" description="Helical" evidence="8">
    <location>
        <begin position="149"/>
        <end position="168"/>
    </location>
</feature>
<evidence type="ECO:0000313" key="11">
    <source>
        <dbReference type="Proteomes" id="UP000003835"/>
    </source>
</evidence>
<evidence type="ECO:0000313" key="10">
    <source>
        <dbReference type="EMBL" id="EDX74829.1"/>
    </source>
</evidence>
<keyword evidence="4" id="KW-0808">Transferase</keyword>
<dbReference type="eggNOG" id="COG5305">
    <property type="taxonomic scope" value="Bacteria"/>
</dbReference>
<keyword evidence="11" id="KW-1185">Reference proteome</keyword>
<feature type="transmembrane region" description="Helical" evidence="8">
    <location>
        <begin position="174"/>
        <end position="192"/>
    </location>
</feature>
<dbReference type="GO" id="GO:0005886">
    <property type="term" value="C:plasma membrane"/>
    <property type="evidence" value="ECO:0007669"/>
    <property type="project" value="UniProtKB-SubCell"/>
</dbReference>
<dbReference type="Pfam" id="PF13231">
    <property type="entry name" value="PMT_2"/>
    <property type="match status" value="1"/>
</dbReference>
<proteinExistence type="predicted"/>
<dbReference type="InterPro" id="IPR050297">
    <property type="entry name" value="LipidA_mod_glycosyltrf_83"/>
</dbReference>
<feature type="transmembrane region" description="Helical" evidence="8">
    <location>
        <begin position="334"/>
        <end position="355"/>
    </location>
</feature>
<dbReference type="STRING" id="118168.MC7420_703"/>
<keyword evidence="2" id="KW-1003">Cell membrane</keyword>
<feature type="transmembrane region" description="Helical" evidence="8">
    <location>
        <begin position="204"/>
        <end position="228"/>
    </location>
</feature>
<evidence type="ECO:0000256" key="5">
    <source>
        <dbReference type="ARBA" id="ARBA00022692"/>
    </source>
</evidence>
<organism evidence="10 11">
    <name type="scientific">Coleofasciculus chthonoplastes PCC 7420</name>
    <dbReference type="NCBI Taxonomy" id="118168"/>
    <lineage>
        <taxon>Bacteria</taxon>
        <taxon>Bacillati</taxon>
        <taxon>Cyanobacteriota</taxon>
        <taxon>Cyanophyceae</taxon>
        <taxon>Coleofasciculales</taxon>
        <taxon>Coleofasciculaceae</taxon>
        <taxon>Coleofasciculus</taxon>
    </lineage>
</organism>
<name>B4VT41_9CYAN</name>
<dbReference type="RefSeq" id="WP_006101649.1">
    <property type="nucleotide sequence ID" value="NZ_DS989851.1"/>
</dbReference>
<evidence type="ECO:0000256" key="6">
    <source>
        <dbReference type="ARBA" id="ARBA00022989"/>
    </source>
</evidence>
<protein>
    <recommendedName>
        <fullName evidence="9">Glycosyltransferase RgtA/B/C/D-like domain-containing protein</fullName>
    </recommendedName>
</protein>
<feature type="transmembrane region" description="Helical" evidence="8">
    <location>
        <begin position="278"/>
        <end position="298"/>
    </location>
</feature>
<evidence type="ECO:0000256" key="8">
    <source>
        <dbReference type="SAM" id="Phobius"/>
    </source>
</evidence>
<comment type="subcellular location">
    <subcellularLocation>
        <location evidence="1">Cell membrane</location>
        <topology evidence="1">Multi-pass membrane protein</topology>
    </subcellularLocation>
</comment>